<dbReference type="RefSeq" id="XP_038808816.1">
    <property type="nucleotide sequence ID" value="XM_038954674.1"/>
</dbReference>
<comment type="caution">
    <text evidence="1">The sequence shown here is derived from an EMBL/GenBank/DDBJ whole genome shotgun (WGS) entry which is preliminary data.</text>
</comment>
<keyword evidence="2" id="KW-1185">Reference proteome</keyword>
<protein>
    <submittedName>
        <fullName evidence="1">Uncharacterized protein</fullName>
    </submittedName>
</protein>
<name>A0ABQ7IHY6_9HELO</name>
<dbReference type="GeneID" id="62233825"/>
<dbReference type="Proteomes" id="UP000783213">
    <property type="component" value="Unassembled WGS sequence"/>
</dbReference>
<proteinExistence type="predicted"/>
<dbReference type="EMBL" id="RCSX01000016">
    <property type="protein sequence ID" value="KAF7924963.1"/>
    <property type="molecule type" value="Genomic_DNA"/>
</dbReference>
<evidence type="ECO:0000313" key="1">
    <source>
        <dbReference type="EMBL" id="KAF7924963.1"/>
    </source>
</evidence>
<reference evidence="1 2" key="1">
    <citation type="journal article" date="2020" name="Genome Biol. Evol.">
        <title>Comparative genomics of Sclerotiniaceae.</title>
        <authorList>
            <person name="Valero Jimenez C.A."/>
            <person name="Steentjes M."/>
            <person name="Scholten O.E."/>
            <person name="Van Kan J.A.L."/>
        </authorList>
    </citation>
    <scope>NUCLEOTIDE SEQUENCE [LARGE SCALE GENOMIC DNA]</scope>
    <source>
        <strain evidence="1 2">B1</strain>
    </source>
</reference>
<gene>
    <name evidence="1" type="ORF">EAE98_007051</name>
</gene>
<organism evidence="1 2">
    <name type="scientific">Botrytis deweyae</name>
    <dbReference type="NCBI Taxonomy" id="2478750"/>
    <lineage>
        <taxon>Eukaryota</taxon>
        <taxon>Fungi</taxon>
        <taxon>Dikarya</taxon>
        <taxon>Ascomycota</taxon>
        <taxon>Pezizomycotina</taxon>
        <taxon>Leotiomycetes</taxon>
        <taxon>Helotiales</taxon>
        <taxon>Sclerotiniaceae</taxon>
        <taxon>Botrytis</taxon>
    </lineage>
</organism>
<evidence type="ECO:0000313" key="2">
    <source>
        <dbReference type="Proteomes" id="UP000783213"/>
    </source>
</evidence>
<sequence length="109" mass="12640">MALFCQSQYLKPNMALHRMWQGRIKLAHENCEIAAQSPIQLTVLPAMKRPFQMVHTILKNTCEYLQYGANALRRVENFKRYLRVSPIWSECKVDNFTTAVPGFEPLLLA</sequence>
<accession>A0ABQ7IHY6</accession>